<sequence length="95" mass="9927">TVRLWDPVTGQPVGDPLTGHTGRVAAVAAVPLPDGRTLLATASHDATVRLWDPATQAQLKELDVGTPVYAIATWRQDMITVAMSDGVAVLSVGLV</sequence>
<dbReference type="InterPro" id="IPR036322">
    <property type="entry name" value="WD40_repeat_dom_sf"/>
</dbReference>
<protein>
    <submittedName>
        <fullName evidence="4">WD domain-containing protein, G-beta repeat-containing protein</fullName>
    </submittedName>
</protein>
<feature type="non-terminal residue" evidence="4">
    <location>
        <position position="1"/>
    </location>
</feature>
<evidence type="ECO:0000256" key="1">
    <source>
        <dbReference type="ARBA" id="ARBA00022574"/>
    </source>
</evidence>
<name>A0A1H9X5N4_9PSEU</name>
<evidence type="ECO:0000313" key="5">
    <source>
        <dbReference type="Proteomes" id="UP000199503"/>
    </source>
</evidence>
<organism evidence="4 5">
    <name type="scientific">Lentzea albida</name>
    <dbReference type="NCBI Taxonomy" id="65499"/>
    <lineage>
        <taxon>Bacteria</taxon>
        <taxon>Bacillati</taxon>
        <taxon>Actinomycetota</taxon>
        <taxon>Actinomycetes</taxon>
        <taxon>Pseudonocardiales</taxon>
        <taxon>Pseudonocardiaceae</taxon>
        <taxon>Lentzea</taxon>
    </lineage>
</organism>
<dbReference type="Gene3D" id="2.130.10.10">
    <property type="entry name" value="YVTN repeat-like/Quinoprotein amine dehydrogenase"/>
    <property type="match status" value="1"/>
</dbReference>
<dbReference type="SUPFAM" id="SSF50978">
    <property type="entry name" value="WD40 repeat-like"/>
    <property type="match status" value="1"/>
</dbReference>
<feature type="repeat" description="WD" evidence="3">
    <location>
        <begin position="17"/>
        <end position="61"/>
    </location>
</feature>
<dbReference type="PANTHER" id="PTHR19848">
    <property type="entry name" value="WD40 REPEAT PROTEIN"/>
    <property type="match status" value="1"/>
</dbReference>
<dbReference type="InterPro" id="IPR015943">
    <property type="entry name" value="WD40/YVTN_repeat-like_dom_sf"/>
</dbReference>
<dbReference type="STRING" id="65499.SAMN04488000_1281"/>
<keyword evidence="2" id="KW-0677">Repeat</keyword>
<accession>A0A1H9X5N4</accession>
<dbReference type="RefSeq" id="WP_218159932.1">
    <property type="nucleotide sequence ID" value="NZ_FOFV01000028.1"/>
</dbReference>
<evidence type="ECO:0000256" key="3">
    <source>
        <dbReference type="PROSITE-ProRule" id="PRU00221"/>
    </source>
</evidence>
<evidence type="ECO:0000256" key="2">
    <source>
        <dbReference type="ARBA" id="ARBA00022737"/>
    </source>
</evidence>
<evidence type="ECO:0000313" key="4">
    <source>
        <dbReference type="EMBL" id="SES41452.1"/>
    </source>
</evidence>
<keyword evidence="1 3" id="KW-0853">WD repeat</keyword>
<dbReference type="SMART" id="SM00320">
    <property type="entry name" value="WD40"/>
    <property type="match status" value="1"/>
</dbReference>
<dbReference type="PROSITE" id="PS50082">
    <property type="entry name" value="WD_REPEATS_2"/>
    <property type="match status" value="1"/>
</dbReference>
<dbReference type="PANTHER" id="PTHR19848:SF8">
    <property type="entry name" value="F-BOX AND WD REPEAT DOMAIN CONTAINING 7"/>
    <property type="match status" value="1"/>
</dbReference>
<gene>
    <name evidence="4" type="ORF">SAMN04488000_1281</name>
</gene>
<reference evidence="5" key="1">
    <citation type="submission" date="2016-10" db="EMBL/GenBank/DDBJ databases">
        <authorList>
            <person name="Varghese N."/>
            <person name="Submissions S."/>
        </authorList>
    </citation>
    <scope>NUCLEOTIDE SEQUENCE [LARGE SCALE GENOMIC DNA]</scope>
    <source>
        <strain evidence="5">DSM 44437</strain>
    </source>
</reference>
<dbReference type="Pfam" id="PF00400">
    <property type="entry name" value="WD40"/>
    <property type="match status" value="1"/>
</dbReference>
<dbReference type="AlphaFoldDB" id="A0A1H9X5N4"/>
<dbReference type="EMBL" id="FOFV01000028">
    <property type="protein sequence ID" value="SES41452.1"/>
    <property type="molecule type" value="Genomic_DNA"/>
</dbReference>
<dbReference type="InterPro" id="IPR001680">
    <property type="entry name" value="WD40_rpt"/>
</dbReference>
<proteinExistence type="predicted"/>
<dbReference type="Proteomes" id="UP000199503">
    <property type="component" value="Unassembled WGS sequence"/>
</dbReference>
<keyword evidence="5" id="KW-1185">Reference proteome</keyword>
<dbReference type="PROSITE" id="PS50294">
    <property type="entry name" value="WD_REPEATS_REGION"/>
    <property type="match status" value="1"/>
</dbReference>